<feature type="binding site" evidence="11">
    <location>
        <position position="415"/>
    </location>
    <ligand>
        <name>ADP</name>
        <dbReference type="ChEBI" id="CHEBI:456216"/>
    </ligand>
</feature>
<dbReference type="PROSITE" id="PS00445">
    <property type="entry name" value="FGGY_KINASES_2"/>
    <property type="match status" value="1"/>
</dbReference>
<keyword evidence="6 11" id="KW-0319">Glycerol metabolism</keyword>
<evidence type="ECO:0000256" key="9">
    <source>
        <dbReference type="ARBA" id="ARBA00054633"/>
    </source>
</evidence>
<evidence type="ECO:0000256" key="12">
    <source>
        <dbReference type="RuleBase" id="RU003733"/>
    </source>
</evidence>
<protein>
    <recommendedName>
        <fullName evidence="11">Glycerol kinase</fullName>
        <ecNumber evidence="11">2.7.1.30</ecNumber>
    </recommendedName>
    <alternativeName>
        <fullName evidence="11">ATP:glycerol 3-phosphotransferase</fullName>
    </alternativeName>
    <alternativeName>
        <fullName evidence="11">Glycerokinase</fullName>
        <shortName evidence="11">GK</shortName>
    </alternativeName>
</protein>
<dbReference type="GO" id="GO:0019563">
    <property type="term" value="P:glycerol catabolic process"/>
    <property type="evidence" value="ECO:0007669"/>
    <property type="project" value="UniProtKB-UniRule"/>
</dbReference>
<feature type="binding site" evidence="11">
    <location>
        <position position="14"/>
    </location>
    <ligand>
        <name>ATP</name>
        <dbReference type="ChEBI" id="CHEBI:30616"/>
    </ligand>
</feature>
<dbReference type="GO" id="GO:0005829">
    <property type="term" value="C:cytosol"/>
    <property type="evidence" value="ECO:0007669"/>
    <property type="project" value="UniProtKB-ARBA"/>
</dbReference>
<dbReference type="PANTHER" id="PTHR10196:SF69">
    <property type="entry name" value="GLYCEROL KINASE"/>
    <property type="match status" value="1"/>
</dbReference>
<dbReference type="PROSITE" id="PS00933">
    <property type="entry name" value="FGGY_KINASES_1"/>
    <property type="match status" value="1"/>
</dbReference>
<keyword evidence="7 11" id="KW-0067">ATP-binding</keyword>
<dbReference type="CDD" id="cd07786">
    <property type="entry name" value="FGGY_EcGK_like"/>
    <property type="match status" value="1"/>
</dbReference>
<feature type="binding site" evidence="11">
    <location>
        <position position="17"/>
    </location>
    <ligand>
        <name>ADP</name>
        <dbReference type="ChEBI" id="CHEBI:456216"/>
    </ligand>
</feature>
<comment type="function">
    <text evidence="9 11">Key enzyme in the regulation of glycerol uptake and metabolism. Catalyzes the phosphorylation of glycerol to yield sn-glycerol 3-phosphate.</text>
</comment>
<keyword evidence="3 11" id="KW-0808">Transferase</keyword>
<dbReference type="PANTHER" id="PTHR10196">
    <property type="entry name" value="SUGAR KINASE"/>
    <property type="match status" value="1"/>
</dbReference>
<dbReference type="NCBIfam" id="NF000756">
    <property type="entry name" value="PRK00047.1"/>
    <property type="match status" value="1"/>
</dbReference>
<evidence type="ECO:0000256" key="2">
    <source>
        <dbReference type="ARBA" id="ARBA00009156"/>
    </source>
</evidence>
<accession>A0A4Y6USB3</accession>
<evidence type="ECO:0000256" key="1">
    <source>
        <dbReference type="ARBA" id="ARBA00005190"/>
    </source>
</evidence>
<dbReference type="Pfam" id="PF02782">
    <property type="entry name" value="FGGY_C"/>
    <property type="match status" value="1"/>
</dbReference>
<comment type="catalytic activity">
    <reaction evidence="8 11">
        <text>glycerol + ATP = sn-glycerol 3-phosphate + ADP + H(+)</text>
        <dbReference type="Rhea" id="RHEA:21644"/>
        <dbReference type="ChEBI" id="CHEBI:15378"/>
        <dbReference type="ChEBI" id="CHEBI:17754"/>
        <dbReference type="ChEBI" id="CHEBI:30616"/>
        <dbReference type="ChEBI" id="CHEBI:57597"/>
        <dbReference type="ChEBI" id="CHEBI:456216"/>
        <dbReference type="EC" id="2.7.1.30"/>
    </reaction>
</comment>
<dbReference type="EC" id="2.7.1.30" evidence="11"/>
<feature type="binding site" evidence="11">
    <location>
        <position position="15"/>
    </location>
    <ligand>
        <name>ATP</name>
        <dbReference type="ChEBI" id="CHEBI:30616"/>
    </ligand>
</feature>
<dbReference type="FunFam" id="3.30.420.40:FF:000008">
    <property type="entry name" value="Glycerol kinase"/>
    <property type="match status" value="1"/>
</dbReference>
<dbReference type="KEGG" id="saca:FFV09_00850"/>
<comment type="similarity">
    <text evidence="2 11 12">Belongs to the FGGY kinase family.</text>
</comment>
<dbReference type="FunFam" id="3.30.420.40:FF:000007">
    <property type="entry name" value="Glycerol kinase"/>
    <property type="match status" value="1"/>
</dbReference>
<comment type="caution">
    <text evidence="11">Lacks conserved residue(s) required for the propagation of feature annotation.</text>
</comment>
<dbReference type="NCBIfam" id="TIGR01311">
    <property type="entry name" value="glycerol_kin"/>
    <property type="match status" value="1"/>
</dbReference>
<feature type="binding site" evidence="11">
    <location>
        <position position="267"/>
    </location>
    <ligand>
        <name>ATP</name>
        <dbReference type="ChEBI" id="CHEBI:30616"/>
    </ligand>
</feature>
<evidence type="ECO:0000256" key="11">
    <source>
        <dbReference type="HAMAP-Rule" id="MF_00186"/>
    </source>
</evidence>
<feature type="binding site" evidence="11">
    <location>
        <position position="84"/>
    </location>
    <ligand>
        <name>glycerol</name>
        <dbReference type="ChEBI" id="CHEBI:17754"/>
    </ligand>
</feature>
<organism evidence="15 16">
    <name type="scientific">Saccharibacillus brassicae</name>
    <dbReference type="NCBI Taxonomy" id="2583377"/>
    <lineage>
        <taxon>Bacteria</taxon>
        <taxon>Bacillati</taxon>
        <taxon>Bacillota</taxon>
        <taxon>Bacilli</taxon>
        <taxon>Bacillales</taxon>
        <taxon>Paenibacillaceae</taxon>
        <taxon>Saccharibacillus</taxon>
    </lineage>
</organism>
<comment type="activity regulation">
    <text evidence="11">Activated by phosphorylation and inhibited by fructose 1,6-bisphosphate (FBP).</text>
</comment>
<comment type="pathway">
    <text evidence="1 11">Polyol metabolism; glycerol degradation via glycerol kinase pathway; sn-glycerol 3-phosphate from glycerol: step 1/1.</text>
</comment>
<feature type="binding site" evidence="11">
    <location>
        <position position="13"/>
    </location>
    <ligand>
        <name>ATP</name>
        <dbReference type="ChEBI" id="CHEBI:30616"/>
    </ligand>
</feature>
<comment type="subunit">
    <text evidence="10 11">Homotetramer and homodimer (in equilibrium).</text>
</comment>
<gene>
    <name evidence="11 15" type="primary">glpK</name>
    <name evidence="15" type="ORF">FFV09_00850</name>
</gene>
<dbReference type="InterPro" id="IPR000577">
    <property type="entry name" value="Carb_kinase_FGGY"/>
</dbReference>
<feature type="binding site" evidence="11">
    <location>
        <position position="83"/>
    </location>
    <ligand>
        <name>sn-glycerol 3-phosphate</name>
        <dbReference type="ChEBI" id="CHEBI:57597"/>
    </ligand>
</feature>
<dbReference type="GO" id="GO:0006072">
    <property type="term" value="P:glycerol-3-phosphate metabolic process"/>
    <property type="evidence" value="ECO:0007669"/>
    <property type="project" value="InterPro"/>
</dbReference>
<dbReference type="InterPro" id="IPR018485">
    <property type="entry name" value="FGGY_C"/>
</dbReference>
<dbReference type="InterPro" id="IPR018484">
    <property type="entry name" value="FGGY_N"/>
</dbReference>
<reference evidence="15 16" key="1">
    <citation type="submission" date="2019-06" db="EMBL/GenBank/DDBJ databases">
        <title>Saccharibacillus brassicae sp. nov., an endophytic bacterium isolated from Chinese cabbage seeds (Brassica pekinensis).</title>
        <authorList>
            <person name="Jiang L."/>
            <person name="Lee J."/>
            <person name="Kim S.W."/>
        </authorList>
    </citation>
    <scope>NUCLEOTIDE SEQUENCE [LARGE SCALE GENOMIC DNA]</scope>
    <source>
        <strain evidence="16">KCTC 43072 / ATSA2</strain>
    </source>
</reference>
<feature type="binding site" evidence="11">
    <location>
        <position position="135"/>
    </location>
    <ligand>
        <name>glycerol</name>
        <dbReference type="ChEBI" id="CHEBI:17754"/>
    </ligand>
</feature>
<feature type="binding site" evidence="11">
    <location>
        <position position="13"/>
    </location>
    <ligand>
        <name>sn-glycerol 3-phosphate</name>
        <dbReference type="ChEBI" id="CHEBI:57597"/>
    </ligand>
</feature>
<dbReference type="InterPro" id="IPR043129">
    <property type="entry name" value="ATPase_NBD"/>
</dbReference>
<feature type="domain" description="Carbohydrate kinase FGGY C-terminal" evidence="14">
    <location>
        <begin position="262"/>
        <end position="449"/>
    </location>
</feature>
<dbReference type="GO" id="GO:0005524">
    <property type="term" value="F:ATP binding"/>
    <property type="evidence" value="ECO:0007669"/>
    <property type="project" value="UniProtKB-UniRule"/>
</dbReference>
<dbReference type="InterPro" id="IPR005999">
    <property type="entry name" value="Glycerol_kin"/>
</dbReference>
<feature type="binding site" evidence="11">
    <location>
        <position position="310"/>
    </location>
    <ligand>
        <name>ATP</name>
        <dbReference type="ChEBI" id="CHEBI:30616"/>
    </ligand>
</feature>
<feature type="binding site" evidence="11">
    <location>
        <position position="267"/>
    </location>
    <ligand>
        <name>ADP</name>
        <dbReference type="ChEBI" id="CHEBI:456216"/>
    </ligand>
</feature>
<dbReference type="PIRSF" id="PIRSF000538">
    <property type="entry name" value="GlpK"/>
    <property type="match status" value="1"/>
</dbReference>
<keyword evidence="5 11" id="KW-0418">Kinase</keyword>
<evidence type="ECO:0000256" key="10">
    <source>
        <dbReference type="ARBA" id="ARBA00063665"/>
    </source>
</evidence>
<dbReference type="GO" id="GO:0004370">
    <property type="term" value="F:glycerol kinase activity"/>
    <property type="evidence" value="ECO:0007669"/>
    <property type="project" value="UniProtKB-UniRule"/>
</dbReference>
<evidence type="ECO:0000313" key="15">
    <source>
        <dbReference type="EMBL" id="QDH19528.1"/>
    </source>
</evidence>
<dbReference type="RefSeq" id="WP_141445917.1">
    <property type="nucleotide sequence ID" value="NZ_CP041217.1"/>
</dbReference>
<dbReference type="InterPro" id="IPR018483">
    <property type="entry name" value="Carb_kinase_FGGY_CS"/>
</dbReference>
<feature type="domain" description="Carbohydrate kinase FGGY N-terminal" evidence="13">
    <location>
        <begin position="5"/>
        <end position="252"/>
    </location>
</feature>
<evidence type="ECO:0000256" key="6">
    <source>
        <dbReference type="ARBA" id="ARBA00022798"/>
    </source>
</evidence>
<feature type="binding site" evidence="11">
    <location>
        <position position="411"/>
    </location>
    <ligand>
        <name>ATP</name>
        <dbReference type="ChEBI" id="CHEBI:30616"/>
    </ligand>
</feature>
<feature type="binding site" evidence="11">
    <location>
        <position position="135"/>
    </location>
    <ligand>
        <name>sn-glycerol 3-phosphate</name>
        <dbReference type="ChEBI" id="CHEBI:57597"/>
    </ligand>
</feature>
<feature type="binding site" evidence="11">
    <location>
        <position position="84"/>
    </location>
    <ligand>
        <name>sn-glycerol 3-phosphate</name>
        <dbReference type="ChEBI" id="CHEBI:57597"/>
    </ligand>
</feature>
<feature type="binding site" evidence="11">
    <location>
        <position position="310"/>
    </location>
    <ligand>
        <name>ADP</name>
        <dbReference type="ChEBI" id="CHEBI:456216"/>
    </ligand>
</feature>
<sequence>MSGTYILALDQGTTSSRAILFDGEARPIASGQRTFEQHFPVPGQVEHDPEAIWDSQLEAAREAIAVSGVEAKHIAAIGITNQRETTLVWERASGRPIGPAIVWQDRRTAPLCEELKKRGLEDYIRQTTGLVVDAYFSATKIAWMLDHIPGARQRAEAGELLAGTVDTWLIWKLTGGKSHVTDVTNASRTMLFDIGRLDWDQRLLQELNIPVSMLPQVLMSGADFGVTLPQWFGGAEIPIASVLGDQQAALFGHACVEAGHAKNTYGTGCFILLNTGSERVESTHGLLSTIAWGWRDELHYALEGSVFVAGAAVEWLRDGLNLIEDPAESEALAAGVPDSGGVVIVPAFTGLGAPYWDMYARGAIFGLTRGTRPGHIARATLESLALQTRDVTQAMEKDSGIPLRELRVDGGAVRNNILMQYQADVLGLEVVRTEQSETTALGAAMLAGLQCGIWDRSQFRSFNPPGAHFRPKMDAKKRESIYRRWQNAIERTRGWEEEED</sequence>
<evidence type="ECO:0000259" key="14">
    <source>
        <dbReference type="Pfam" id="PF02782"/>
    </source>
</evidence>
<feature type="binding site" evidence="11">
    <location>
        <position position="245"/>
    </location>
    <ligand>
        <name>glycerol</name>
        <dbReference type="ChEBI" id="CHEBI:17754"/>
    </ligand>
</feature>
<evidence type="ECO:0000256" key="4">
    <source>
        <dbReference type="ARBA" id="ARBA00022741"/>
    </source>
</evidence>
<dbReference type="EMBL" id="CP041217">
    <property type="protein sequence ID" value="QDH19528.1"/>
    <property type="molecule type" value="Genomic_DNA"/>
</dbReference>
<keyword evidence="16" id="KW-1185">Reference proteome</keyword>
<dbReference type="Proteomes" id="UP000316968">
    <property type="component" value="Chromosome"/>
</dbReference>
<feature type="binding site" evidence="11">
    <location>
        <position position="83"/>
    </location>
    <ligand>
        <name>glycerol</name>
        <dbReference type="ChEBI" id="CHEBI:17754"/>
    </ligand>
</feature>
<evidence type="ECO:0000256" key="3">
    <source>
        <dbReference type="ARBA" id="ARBA00022679"/>
    </source>
</evidence>
<dbReference type="Gene3D" id="3.30.420.40">
    <property type="match status" value="2"/>
</dbReference>
<dbReference type="Pfam" id="PF00370">
    <property type="entry name" value="FGGY_N"/>
    <property type="match status" value="1"/>
</dbReference>
<proteinExistence type="inferred from homology"/>
<dbReference type="SUPFAM" id="SSF53067">
    <property type="entry name" value="Actin-like ATPase domain"/>
    <property type="match status" value="2"/>
</dbReference>
<feature type="binding site" evidence="11">
    <location>
        <position position="245"/>
    </location>
    <ligand>
        <name>sn-glycerol 3-phosphate</name>
        <dbReference type="ChEBI" id="CHEBI:57597"/>
    </ligand>
</feature>
<feature type="binding site" evidence="11">
    <location>
        <position position="13"/>
    </location>
    <ligand>
        <name>ADP</name>
        <dbReference type="ChEBI" id="CHEBI:456216"/>
    </ligand>
</feature>
<name>A0A4Y6USB3_SACBS</name>
<keyword evidence="4 11" id="KW-0547">Nucleotide-binding</keyword>
<dbReference type="UniPathway" id="UPA00618">
    <property type="reaction ID" value="UER00672"/>
</dbReference>
<evidence type="ECO:0000256" key="8">
    <source>
        <dbReference type="ARBA" id="ARBA00052101"/>
    </source>
</evidence>
<evidence type="ECO:0000256" key="7">
    <source>
        <dbReference type="ARBA" id="ARBA00022840"/>
    </source>
</evidence>
<dbReference type="AlphaFoldDB" id="A0A4Y6USB3"/>
<evidence type="ECO:0000313" key="16">
    <source>
        <dbReference type="Proteomes" id="UP000316968"/>
    </source>
</evidence>
<feature type="binding site" evidence="11">
    <location>
        <position position="246"/>
    </location>
    <ligand>
        <name>glycerol</name>
        <dbReference type="ChEBI" id="CHEBI:17754"/>
    </ligand>
</feature>
<dbReference type="OrthoDB" id="9805576at2"/>
<evidence type="ECO:0000256" key="5">
    <source>
        <dbReference type="ARBA" id="ARBA00022777"/>
    </source>
</evidence>
<feature type="binding site" evidence="11">
    <location>
        <position position="411"/>
    </location>
    <ligand>
        <name>ADP</name>
        <dbReference type="ChEBI" id="CHEBI:456216"/>
    </ligand>
</feature>
<evidence type="ECO:0000259" key="13">
    <source>
        <dbReference type="Pfam" id="PF00370"/>
    </source>
</evidence>
<dbReference type="HAMAP" id="MF_00186">
    <property type="entry name" value="Glycerol_kin"/>
    <property type="match status" value="1"/>
</dbReference>